<dbReference type="Gene3D" id="3.40.470.10">
    <property type="entry name" value="Uracil-DNA glycosylase-like domain"/>
    <property type="match status" value="1"/>
</dbReference>
<dbReference type="SUPFAM" id="SSF52141">
    <property type="entry name" value="Uracil-DNA glycosylase-like"/>
    <property type="match status" value="1"/>
</dbReference>
<dbReference type="InterPro" id="IPR005122">
    <property type="entry name" value="Uracil-DNA_glycosylase-like"/>
</dbReference>
<keyword evidence="2" id="KW-0326">Glycosidase</keyword>
<accession>A0ABT7V8D7</accession>
<organism evidence="2 3">
    <name type="scientific">Enorma phocaeensis</name>
    <dbReference type="NCBI Taxonomy" id="1871019"/>
    <lineage>
        <taxon>Bacteria</taxon>
        <taxon>Bacillati</taxon>
        <taxon>Actinomycetota</taxon>
        <taxon>Coriobacteriia</taxon>
        <taxon>Coriobacteriales</taxon>
        <taxon>Coriobacteriaceae</taxon>
        <taxon>Enorma</taxon>
    </lineage>
</organism>
<keyword evidence="2" id="KW-0378">Hydrolase</keyword>
<dbReference type="GO" id="GO:0033958">
    <property type="term" value="F:DNA-deoxyinosine glycosylase activity"/>
    <property type="evidence" value="ECO:0007669"/>
    <property type="project" value="UniProtKB-EC"/>
</dbReference>
<keyword evidence="3" id="KW-1185">Reference proteome</keyword>
<evidence type="ECO:0000259" key="1">
    <source>
        <dbReference type="SMART" id="SM00986"/>
    </source>
</evidence>
<protein>
    <submittedName>
        <fullName evidence="2">DNA-deoxyinosine glycosylase</fullName>
        <ecNumber evidence="2">3.2.2.15</ecNumber>
    </submittedName>
</protein>
<feature type="domain" description="Uracil-DNA glycosylase-like" evidence="1">
    <location>
        <begin position="12"/>
        <end position="172"/>
    </location>
</feature>
<dbReference type="SMART" id="SM00986">
    <property type="entry name" value="UDG"/>
    <property type="match status" value="1"/>
</dbReference>
<dbReference type="SMART" id="SM00987">
    <property type="entry name" value="UreE_C"/>
    <property type="match status" value="1"/>
</dbReference>
<dbReference type="EMBL" id="JAUDDZ010000004">
    <property type="protein sequence ID" value="MDM8274758.1"/>
    <property type="molecule type" value="Genomic_DNA"/>
</dbReference>
<evidence type="ECO:0000313" key="2">
    <source>
        <dbReference type="EMBL" id="MDM8274758.1"/>
    </source>
</evidence>
<reference evidence="3" key="1">
    <citation type="submission" date="2023-06" db="EMBL/GenBank/DDBJ databases">
        <title>Identification and characterization of horizontal gene transfer across gut microbiota members of farm animals based on homology search.</title>
        <authorList>
            <person name="Zeman M."/>
            <person name="Kubasova T."/>
            <person name="Jahodarova E."/>
            <person name="Nykrynova M."/>
            <person name="Rychlik I."/>
        </authorList>
    </citation>
    <scope>NUCLEOTIDE SEQUENCE [LARGE SCALE GENOMIC DNA]</scope>
    <source>
        <strain evidence="3">154_Feed</strain>
    </source>
</reference>
<comment type="caution">
    <text evidence="2">The sequence shown here is derived from an EMBL/GenBank/DDBJ whole genome shotgun (WGS) entry which is preliminary data.</text>
</comment>
<dbReference type="EC" id="3.2.2.15" evidence="2"/>
<sequence>MAEYQHISHGFEPVFDERSRVLVLGSFPSVLSRAHSFYYGNPQNRFWRVMAACLGEEVPPNAAGAVSEEMSIEAKRRMLLRHGVALWDVIESCDIKGSSDASIKHVVPARIDRIAGVAQLEAVLCNGGTAGRLYRRHLEERVGLVAQVLPSTSPANASWSYERLQARWQEALLPYIGGAAVR</sequence>
<dbReference type="Proteomes" id="UP001529421">
    <property type="component" value="Unassembled WGS sequence"/>
</dbReference>
<dbReference type="Pfam" id="PF03167">
    <property type="entry name" value="UDG"/>
    <property type="match status" value="1"/>
</dbReference>
<gene>
    <name evidence="2" type="ORF">QUW28_04490</name>
</gene>
<dbReference type="NCBIfam" id="TIGR04274">
    <property type="entry name" value="hypoxanDNAglyco"/>
    <property type="match status" value="1"/>
</dbReference>
<reference evidence="2 3" key="2">
    <citation type="submission" date="2023-06" db="EMBL/GenBank/DDBJ databases">
        <authorList>
            <person name="Zeman M."/>
            <person name="Kubasova T."/>
            <person name="Jahodarova E."/>
            <person name="Nykrynova M."/>
            <person name="Rychlik I."/>
        </authorList>
    </citation>
    <scope>NUCLEOTIDE SEQUENCE [LARGE SCALE GENOMIC DNA]</scope>
    <source>
        <strain evidence="2 3">154_Feed</strain>
    </source>
</reference>
<proteinExistence type="predicted"/>
<dbReference type="InterPro" id="IPR036895">
    <property type="entry name" value="Uracil-DNA_glycosylase-like_sf"/>
</dbReference>
<dbReference type="CDD" id="cd10032">
    <property type="entry name" value="UDG-F6_HDG"/>
    <property type="match status" value="1"/>
</dbReference>
<dbReference type="RefSeq" id="WP_289544866.1">
    <property type="nucleotide sequence ID" value="NZ_JAUDDZ010000004.1"/>
</dbReference>
<dbReference type="InterPro" id="IPR026353">
    <property type="entry name" value="Hypoxan-DNA_Glyclase"/>
</dbReference>
<name>A0ABT7V8D7_9ACTN</name>
<evidence type="ECO:0000313" key="3">
    <source>
        <dbReference type="Proteomes" id="UP001529421"/>
    </source>
</evidence>